<evidence type="ECO:0000313" key="1">
    <source>
        <dbReference type="EMBL" id="CSA76120.1"/>
    </source>
</evidence>
<proteinExistence type="predicted"/>
<protein>
    <submittedName>
        <fullName evidence="1">Uncharacterized protein</fullName>
    </submittedName>
</protein>
<dbReference type="Proteomes" id="UP000044806">
    <property type="component" value="Unassembled WGS sequence"/>
</dbReference>
<sequence length="60" mass="6888">MVSDHDSCPLSWNMCELAAYYLIIDTKNIQGKAQKRLSITACWTLSIELIETFQSCCPFR</sequence>
<organism evidence="1 2">
    <name type="scientific">Vibrio cholerae</name>
    <dbReference type="NCBI Taxonomy" id="666"/>
    <lineage>
        <taxon>Bacteria</taxon>
        <taxon>Pseudomonadati</taxon>
        <taxon>Pseudomonadota</taxon>
        <taxon>Gammaproteobacteria</taxon>
        <taxon>Vibrionales</taxon>
        <taxon>Vibrionaceae</taxon>
        <taxon>Vibrio</taxon>
    </lineage>
</organism>
<reference evidence="1 2" key="1">
    <citation type="submission" date="2015-07" db="EMBL/GenBank/DDBJ databases">
        <authorList>
            <consortium name="Pathogen Informatics"/>
        </authorList>
    </citation>
    <scope>NUCLEOTIDE SEQUENCE [LARGE SCALE GENOMIC DNA]</scope>
    <source>
        <strain evidence="1 2">A51</strain>
    </source>
</reference>
<accession>A0A656AR49</accession>
<evidence type="ECO:0000313" key="2">
    <source>
        <dbReference type="Proteomes" id="UP000044806"/>
    </source>
</evidence>
<dbReference type="EMBL" id="CWOW01000011">
    <property type="protein sequence ID" value="CSA76120.1"/>
    <property type="molecule type" value="Genomic_DNA"/>
</dbReference>
<dbReference type="AlphaFoldDB" id="A0A656AR49"/>
<gene>
    <name evidence="1" type="ORF">ERS013165_02373</name>
</gene>
<name>A0A656AR49_VIBCL</name>